<organism evidence="3 4">
    <name type="scientific">Debaryomyces fabryi</name>
    <dbReference type="NCBI Taxonomy" id="58627"/>
    <lineage>
        <taxon>Eukaryota</taxon>
        <taxon>Fungi</taxon>
        <taxon>Dikarya</taxon>
        <taxon>Ascomycota</taxon>
        <taxon>Saccharomycotina</taxon>
        <taxon>Pichiomycetes</taxon>
        <taxon>Debaryomycetaceae</taxon>
        <taxon>Debaryomyces</taxon>
    </lineage>
</organism>
<feature type="transmembrane region" description="Helical" evidence="2">
    <location>
        <begin position="415"/>
        <end position="444"/>
    </location>
</feature>
<evidence type="ECO:0000313" key="4">
    <source>
        <dbReference type="Proteomes" id="UP000054251"/>
    </source>
</evidence>
<keyword evidence="2" id="KW-0812">Transmembrane</keyword>
<feature type="region of interest" description="Disordered" evidence="1">
    <location>
        <begin position="1"/>
        <end position="27"/>
    </location>
</feature>
<dbReference type="AlphaFoldDB" id="A0A0V1Q0S2"/>
<gene>
    <name evidence="3" type="ORF">AC631_02177</name>
</gene>
<feature type="compositionally biased region" description="Basic and acidic residues" evidence="1">
    <location>
        <begin position="1"/>
        <end position="18"/>
    </location>
</feature>
<dbReference type="OrthoDB" id="3989662at2759"/>
<dbReference type="Proteomes" id="UP000054251">
    <property type="component" value="Unassembled WGS sequence"/>
</dbReference>
<evidence type="ECO:0000256" key="1">
    <source>
        <dbReference type="SAM" id="MobiDB-lite"/>
    </source>
</evidence>
<sequence length="539" mass="60868">MSSIRKMDKNNSKYDSEVRQSITSSSLKKVLNSHLSIYNALTNPDLDVSPQLNSDTGGKGLPEMSEQFSITSWQSIGNESFNDLKNSKEKVSSSILSSVSDEEDKEKESAVIVPYPTRNKVMVFETDEEDEDIDEDRTLSPKMHLFNMGDNPNSFIMPKLTVSDNISNASHCIFQISVLSSPSENHTETYQLIKYLEKEFSSHLIKFNHFIVNPKLLLFDEKIIRESNLVFVINDGSSIFVNYLCRIFGVADGIDSVSLDHLPKLTIINMLTVNYFINLFDLLNNLRPYQIWKTSSLKQDNLLKNLKTLIEIEFSPLREEYFNKTLTTRDKNLSLTINNKFMYSSLVPSKKPDYKSIERSFKSELQVSTNIDNIDPLQLSSSFSSLKVFNSIIKKLFAFNASCASNENSSNYNKLWLICSFTIGIGMGVGIANGAAAILNFYFYNNYLTSGLNSPQFLDSKQLADGTDFTSTQISNSIVDFSNNLMDSLGKYAIDLKNLMCFNEISELPSSLRLASSTVIDYFKGGLEKLTGFFLYSNH</sequence>
<dbReference type="RefSeq" id="XP_015468137.1">
    <property type="nucleotide sequence ID" value="XM_015611007.1"/>
</dbReference>
<dbReference type="EMBL" id="LMYN01000036">
    <property type="protein sequence ID" value="KSA02035.1"/>
    <property type="molecule type" value="Genomic_DNA"/>
</dbReference>
<proteinExistence type="predicted"/>
<dbReference type="GeneID" id="26839186"/>
<keyword evidence="2" id="KW-0472">Membrane</keyword>
<keyword evidence="4" id="KW-1185">Reference proteome</keyword>
<evidence type="ECO:0000313" key="3">
    <source>
        <dbReference type="EMBL" id="KSA02035.1"/>
    </source>
</evidence>
<accession>A0A0V1Q0S2</accession>
<name>A0A0V1Q0S2_9ASCO</name>
<protein>
    <submittedName>
        <fullName evidence="3">Uncharacterized protein</fullName>
    </submittedName>
</protein>
<reference evidence="3 4" key="1">
    <citation type="submission" date="2015-11" db="EMBL/GenBank/DDBJ databases">
        <title>The genome of Debaryomyces fabryi.</title>
        <authorList>
            <person name="Tafer H."/>
            <person name="Lopandic K."/>
        </authorList>
    </citation>
    <scope>NUCLEOTIDE SEQUENCE [LARGE SCALE GENOMIC DNA]</scope>
    <source>
        <strain evidence="3 4">CBS 789</strain>
    </source>
</reference>
<keyword evidence="2" id="KW-1133">Transmembrane helix</keyword>
<comment type="caution">
    <text evidence="3">The sequence shown here is derived from an EMBL/GenBank/DDBJ whole genome shotgun (WGS) entry which is preliminary data.</text>
</comment>
<evidence type="ECO:0000256" key="2">
    <source>
        <dbReference type="SAM" id="Phobius"/>
    </source>
</evidence>
<feature type="region of interest" description="Disordered" evidence="1">
    <location>
        <begin position="42"/>
        <end position="63"/>
    </location>
</feature>